<evidence type="ECO:0000259" key="1">
    <source>
        <dbReference type="Pfam" id="PF01370"/>
    </source>
</evidence>
<keyword evidence="3" id="KW-1185">Reference proteome</keyword>
<dbReference type="OrthoDB" id="8205493at2"/>
<proteinExistence type="predicted"/>
<name>D6Y8J2_THEBD</name>
<feature type="domain" description="NAD-dependent epimerase/dehydratase" evidence="1">
    <location>
        <begin position="6"/>
        <end position="209"/>
    </location>
</feature>
<dbReference type="Gene3D" id="3.40.50.720">
    <property type="entry name" value="NAD(P)-binding Rossmann-like Domain"/>
    <property type="match status" value="1"/>
</dbReference>
<sequence>MGEHVIVGAGQVGGLLAELLADRGHEVVVVTRSGSGPDRPGVRRVAADAADAAAMRRIAVKADALYNCANPAYHRWAQDWPPIAAALLAAAEDSGAVLVTLSNLYGYGPVDGPITEDLPLAATGTKGRVRARMWEEARAAHLAGRVRVTEVRASDFFGPHASDRSYLGARFVGPLLAGRPATIVNDPDVPHSWTYLPDVARALAAVAADERAWGGAWHVPSNPPITTREFAERLCVLAGAPAPRLRRIPGWAVKAAGLFVPFLRELEEIRYQFDRPFVLDASATEAALGLAPTPLDDALRETIAWWRGR</sequence>
<dbReference type="PANTHER" id="PTHR43245:SF13">
    <property type="entry name" value="UDP-D-APIOSE_UDP-D-XYLOSE SYNTHASE 2"/>
    <property type="match status" value="1"/>
</dbReference>
<dbReference type="KEGG" id="tbi:Tbis_1167"/>
<dbReference type="EMBL" id="CP001874">
    <property type="protein sequence ID" value="ADG87889.1"/>
    <property type="molecule type" value="Genomic_DNA"/>
</dbReference>
<protein>
    <submittedName>
        <fullName evidence="2">NAD-dependent epimerase/dehydratase</fullName>
    </submittedName>
</protein>
<organism evidence="2 3">
    <name type="scientific">Thermobispora bispora (strain ATCC 19993 / DSM 43833 / CBS 139.67 / JCM 10125 / KCTC 9307 / NBRC 14880 / R51)</name>
    <dbReference type="NCBI Taxonomy" id="469371"/>
    <lineage>
        <taxon>Bacteria</taxon>
        <taxon>Bacillati</taxon>
        <taxon>Actinomycetota</taxon>
        <taxon>Actinomycetes</taxon>
        <taxon>Streptosporangiales</taxon>
        <taxon>Streptosporangiaceae</taxon>
        <taxon>Thermobispora</taxon>
    </lineage>
</organism>
<dbReference type="HOGENOM" id="CLU_049717_1_0_11"/>
<evidence type="ECO:0000313" key="3">
    <source>
        <dbReference type="Proteomes" id="UP000006640"/>
    </source>
</evidence>
<dbReference type="PANTHER" id="PTHR43245">
    <property type="entry name" value="BIFUNCTIONAL POLYMYXIN RESISTANCE PROTEIN ARNA"/>
    <property type="match status" value="1"/>
</dbReference>
<dbReference type="Proteomes" id="UP000006640">
    <property type="component" value="Chromosome"/>
</dbReference>
<reference evidence="2 3" key="1">
    <citation type="submission" date="2010-01" db="EMBL/GenBank/DDBJ databases">
        <title>The complete genome of Thermobispora bispora DSM 43833.</title>
        <authorList>
            <consortium name="US DOE Joint Genome Institute (JGI-PGF)"/>
            <person name="Lucas S."/>
            <person name="Copeland A."/>
            <person name="Lapidus A."/>
            <person name="Glavina del Rio T."/>
            <person name="Dalin E."/>
            <person name="Tice H."/>
            <person name="Bruce D."/>
            <person name="Goodwin L."/>
            <person name="Pitluck S."/>
            <person name="Kyrpides N."/>
            <person name="Mavromatis K."/>
            <person name="Ivanova N."/>
            <person name="Mikhailova N."/>
            <person name="Chertkov O."/>
            <person name="Brettin T."/>
            <person name="Detter J.C."/>
            <person name="Han C."/>
            <person name="Larimer F."/>
            <person name="Land M."/>
            <person name="Hauser L."/>
            <person name="Markowitz V."/>
            <person name="Cheng J.-F."/>
            <person name="Hugenholtz P."/>
            <person name="Woyke T."/>
            <person name="Wu D."/>
            <person name="Jando M."/>
            <person name="Schneider S."/>
            <person name="Klenk H.-P."/>
            <person name="Eisen J.A."/>
        </authorList>
    </citation>
    <scope>NUCLEOTIDE SEQUENCE [LARGE SCALE GENOMIC DNA]</scope>
    <source>
        <strain evidence="3">ATCC 19993 / DSM 43833 / CBS 139.67 / JCM 10125 / KCTC 9307 / NBRC 14880 / R51</strain>
    </source>
</reference>
<dbReference type="InterPro" id="IPR001509">
    <property type="entry name" value="Epimerase_deHydtase"/>
</dbReference>
<gene>
    <name evidence="2" type="ordered locus">Tbis_1167</name>
</gene>
<dbReference type="Pfam" id="PF01370">
    <property type="entry name" value="Epimerase"/>
    <property type="match status" value="1"/>
</dbReference>
<dbReference type="STRING" id="469371.Tbis_1167"/>
<dbReference type="AlphaFoldDB" id="D6Y8J2"/>
<dbReference type="InterPro" id="IPR050177">
    <property type="entry name" value="Lipid_A_modif_metabolic_enz"/>
</dbReference>
<accession>D6Y8J2</accession>
<dbReference type="RefSeq" id="WP_013131422.1">
    <property type="nucleotide sequence ID" value="NC_014165.1"/>
</dbReference>
<dbReference type="eggNOG" id="COG0451">
    <property type="taxonomic scope" value="Bacteria"/>
</dbReference>
<evidence type="ECO:0000313" key="2">
    <source>
        <dbReference type="EMBL" id="ADG87889.1"/>
    </source>
</evidence>
<dbReference type="SUPFAM" id="SSF51735">
    <property type="entry name" value="NAD(P)-binding Rossmann-fold domains"/>
    <property type="match status" value="1"/>
</dbReference>
<dbReference type="InterPro" id="IPR036291">
    <property type="entry name" value="NAD(P)-bd_dom_sf"/>
</dbReference>